<dbReference type="OrthoDB" id="3284019at2"/>
<dbReference type="RefSeq" id="WP_051653335.1">
    <property type="nucleotide sequence ID" value="NZ_KK853997.1"/>
</dbReference>
<dbReference type="eggNOG" id="COG0457">
    <property type="taxonomic scope" value="Bacteria"/>
</dbReference>
<gene>
    <name evidence="1" type="ORF">KCH_47000</name>
</gene>
<dbReference type="Proteomes" id="UP000027178">
    <property type="component" value="Unassembled WGS sequence"/>
</dbReference>
<name>A0A066YNX9_9ACTN</name>
<dbReference type="PATRIC" id="fig|1348663.4.peg.4537"/>
<proteinExistence type="predicted"/>
<accession>A0A066YNX9</accession>
<sequence length="264" mass="29115">MGRFSEPAAEDDAWLLAWRAEQPDSADAALLALDALIDLAWEVRTSYSASQVTAERWAAFRKVLGDAEAAAADAVRLADPGDPLPFVAQIPLAMGQSWDNERFLALWQEIVSRDPHNFSAHANALQYWCAKWKGSNEKMHAFVDAAIAAAPEGSLLSAYKLQAYYEQFQRDKAPREAYAAPEVQAAADAVIADLAAADGADERHRRFAHGWLVWVLDRGGRPADAMPHLRALGRYVPIPWSYWNDPVGKFVDERVDIVLAATAD</sequence>
<dbReference type="AlphaFoldDB" id="A0A066YNX9"/>
<reference evidence="1 2" key="1">
    <citation type="submission" date="2014-05" db="EMBL/GenBank/DDBJ databases">
        <title>Draft Genome Sequence of Kitasatospora cheerisanensis KCTC 2395.</title>
        <authorList>
            <person name="Nam D.H."/>
        </authorList>
    </citation>
    <scope>NUCLEOTIDE SEQUENCE [LARGE SCALE GENOMIC DNA]</scope>
    <source>
        <strain evidence="1 2">KCTC 2395</strain>
    </source>
</reference>
<dbReference type="HOGENOM" id="CLU_064093_1_0_11"/>
<comment type="caution">
    <text evidence="1">The sequence shown here is derived from an EMBL/GenBank/DDBJ whole genome shotgun (WGS) entry which is preliminary data.</text>
</comment>
<evidence type="ECO:0000313" key="2">
    <source>
        <dbReference type="Proteomes" id="UP000027178"/>
    </source>
</evidence>
<keyword evidence="2" id="KW-1185">Reference proteome</keyword>
<evidence type="ECO:0000313" key="1">
    <source>
        <dbReference type="EMBL" id="KDN83218.1"/>
    </source>
</evidence>
<dbReference type="EMBL" id="JNBY01000095">
    <property type="protein sequence ID" value="KDN83218.1"/>
    <property type="molecule type" value="Genomic_DNA"/>
</dbReference>
<evidence type="ECO:0008006" key="3">
    <source>
        <dbReference type="Google" id="ProtNLM"/>
    </source>
</evidence>
<organism evidence="1 2">
    <name type="scientific">Kitasatospora cheerisanensis KCTC 2395</name>
    <dbReference type="NCBI Taxonomy" id="1348663"/>
    <lineage>
        <taxon>Bacteria</taxon>
        <taxon>Bacillati</taxon>
        <taxon>Actinomycetota</taxon>
        <taxon>Actinomycetes</taxon>
        <taxon>Kitasatosporales</taxon>
        <taxon>Streptomycetaceae</taxon>
        <taxon>Kitasatospora</taxon>
    </lineage>
</organism>
<protein>
    <recommendedName>
        <fullName evidence="3">DUF4034 domain-containing protein</fullName>
    </recommendedName>
</protein>